<dbReference type="Proteomes" id="UP000309848">
    <property type="component" value="Unassembled WGS sequence"/>
</dbReference>
<gene>
    <name evidence="1" type="ORF">E5A74_03105</name>
</gene>
<evidence type="ECO:0000313" key="2">
    <source>
        <dbReference type="Proteomes" id="UP000309848"/>
    </source>
</evidence>
<name>A0A4S1WUW5_9SPHN</name>
<reference evidence="1 2" key="1">
    <citation type="submission" date="2019-04" db="EMBL/GenBank/DDBJ databases">
        <title>Sphingomonas psychrotolerans sp. nov., isolated from soil in the Tianshan Mountains, Xinjiang, China.</title>
        <authorList>
            <person name="Luo Y."/>
            <person name="Sheng H."/>
        </authorList>
    </citation>
    <scope>NUCLEOTIDE SEQUENCE [LARGE SCALE GENOMIC DNA]</scope>
    <source>
        <strain evidence="1 2">KIS18-15</strain>
    </source>
</reference>
<evidence type="ECO:0000313" key="1">
    <source>
        <dbReference type="EMBL" id="TGX46167.1"/>
    </source>
</evidence>
<protein>
    <submittedName>
        <fullName evidence="1">Uncharacterized protein</fullName>
    </submittedName>
</protein>
<comment type="caution">
    <text evidence="1">The sequence shown here is derived from an EMBL/GenBank/DDBJ whole genome shotgun (WGS) entry which is preliminary data.</text>
</comment>
<dbReference type="RefSeq" id="WP_135982720.1">
    <property type="nucleotide sequence ID" value="NZ_JAASQM010000001.1"/>
</dbReference>
<organism evidence="1 2">
    <name type="scientific">Sphingomonas naasensis</name>
    <dbReference type="NCBI Taxonomy" id="1344951"/>
    <lineage>
        <taxon>Bacteria</taxon>
        <taxon>Pseudomonadati</taxon>
        <taxon>Pseudomonadota</taxon>
        <taxon>Alphaproteobacteria</taxon>
        <taxon>Sphingomonadales</taxon>
        <taxon>Sphingomonadaceae</taxon>
        <taxon>Sphingomonas</taxon>
    </lineage>
</organism>
<dbReference type="OrthoDB" id="9891209at2"/>
<accession>A0A4S1WUW5</accession>
<keyword evidence="2" id="KW-1185">Reference proteome</keyword>
<dbReference type="AlphaFoldDB" id="A0A4S1WUW5"/>
<proteinExistence type="predicted"/>
<sequence length="178" mass="19368">MHPLVTYGCFGLVGLPVLAVSGLLLSQGVVRTTEPVSAPASAHGLTLDLRHWTDLIEKVPPDSWLHDVAYSDRARINGRFAGGRGTDVAAFELRVRAGGTGAAPQIVTCEKSAPDAVTPNVDDVCHFVVDLSPRTLRDPIEVSVIGKGPEARRSFTHIFRFERRTHYSLAWWEAVMGI</sequence>
<dbReference type="EMBL" id="SRXU01000001">
    <property type="protein sequence ID" value="TGX46167.1"/>
    <property type="molecule type" value="Genomic_DNA"/>
</dbReference>